<gene>
    <name evidence="5" type="ORF">MAGMO_2254</name>
</gene>
<comment type="similarity">
    <text evidence="1 4">Belongs to the UPF0677 family.</text>
</comment>
<proteinExistence type="inferred from homology"/>
<dbReference type="NCBIfam" id="TIGR00027">
    <property type="entry name" value="mthyl_TIGR00027"/>
    <property type="match status" value="1"/>
</dbReference>
<dbReference type="Pfam" id="PF04072">
    <property type="entry name" value="LCM"/>
    <property type="match status" value="1"/>
</dbReference>
<sequence length="299" mass="33447">MKENKVSSTALTVMQGILYTAGYTEDRHLVTEPQIAACRRILQSIPEGEKRLKQLESPLFRGITPWIERLLIPGITRHYVLRKHFIETTTRELLNDGIQQLVVLGAGFDTLAWRLAQEKPDLTSIEIDHPNTSTLKQAAFADKSCPNMHFSAVDLSQEPLLEVLKADPHFDPDRPTLFICEGVMMYLPEVAIRDLLGALRHACSEPVQLIFSALEPKESANNNTSWLLKQYLTLAGEGLMWDITQDEMGAFLAQSGYTIEDAAHGHELKKRYLGEQASGPLHLGEFLVHAIAAPQALQE</sequence>
<reference evidence="5" key="1">
    <citation type="submission" date="2015-04" db="EMBL/GenBank/DDBJ databases">
        <authorList>
            <person name="Syromyatnikov M.Y."/>
            <person name="Popov V.N."/>
        </authorList>
    </citation>
    <scope>NUCLEOTIDE SEQUENCE</scope>
    <source>
        <strain evidence="5">MO-1</strain>
    </source>
</reference>
<dbReference type="SUPFAM" id="SSF53335">
    <property type="entry name" value="S-adenosyl-L-methionine-dependent methyltransferases"/>
    <property type="match status" value="1"/>
</dbReference>
<comment type="function">
    <text evidence="4">Exhibits S-adenosyl-L-methionine-dependent methyltransferase activity.</text>
</comment>
<dbReference type="InterPro" id="IPR007213">
    <property type="entry name" value="Ppm1/Ppm2/Tcmp"/>
</dbReference>
<organism evidence="5">
    <name type="scientific">Magnetococcus massalia (strain MO-1)</name>
    <dbReference type="NCBI Taxonomy" id="451514"/>
    <lineage>
        <taxon>Bacteria</taxon>
        <taxon>Pseudomonadati</taxon>
        <taxon>Pseudomonadota</taxon>
        <taxon>Magnetococcia</taxon>
        <taxon>Magnetococcales</taxon>
        <taxon>Magnetococcaceae</taxon>
        <taxon>Magnetococcus</taxon>
    </lineage>
</organism>
<evidence type="ECO:0000256" key="2">
    <source>
        <dbReference type="ARBA" id="ARBA00022603"/>
    </source>
</evidence>
<keyword evidence="2 4" id="KW-0489">Methyltransferase</keyword>
<evidence type="ECO:0000256" key="1">
    <source>
        <dbReference type="ARBA" id="ARBA00008138"/>
    </source>
</evidence>
<dbReference type="Gene3D" id="3.40.50.150">
    <property type="entry name" value="Vaccinia Virus protein VP39"/>
    <property type="match status" value="1"/>
</dbReference>
<dbReference type="EMBL" id="LO017727">
    <property type="protein sequence ID" value="CRH06417.1"/>
    <property type="molecule type" value="Genomic_DNA"/>
</dbReference>
<evidence type="ECO:0000256" key="4">
    <source>
        <dbReference type="RuleBase" id="RU362030"/>
    </source>
</evidence>
<keyword evidence="3" id="KW-0808">Transferase</keyword>
<dbReference type="EC" id="2.1.1.-" evidence="4"/>
<dbReference type="InterPro" id="IPR029063">
    <property type="entry name" value="SAM-dependent_MTases_sf"/>
</dbReference>
<protein>
    <recommendedName>
        <fullName evidence="4">S-adenosyl-L-methionine-dependent methyltransferase</fullName>
        <ecNumber evidence="4">2.1.1.-</ecNumber>
    </recommendedName>
</protein>
<evidence type="ECO:0000256" key="3">
    <source>
        <dbReference type="ARBA" id="ARBA00022679"/>
    </source>
</evidence>
<name>A0A1S7LJX0_MAGMO</name>
<keyword evidence="4" id="KW-0949">S-adenosyl-L-methionine</keyword>
<dbReference type="PANTHER" id="PTHR43619">
    <property type="entry name" value="S-ADENOSYL-L-METHIONINE-DEPENDENT METHYLTRANSFERASE YKTD-RELATED"/>
    <property type="match status" value="1"/>
</dbReference>
<dbReference type="GO" id="GO:0008168">
    <property type="term" value="F:methyltransferase activity"/>
    <property type="evidence" value="ECO:0007669"/>
    <property type="project" value="UniProtKB-UniRule"/>
</dbReference>
<evidence type="ECO:0000313" key="5">
    <source>
        <dbReference type="EMBL" id="CRH06417.1"/>
    </source>
</evidence>
<dbReference type="AlphaFoldDB" id="A0A1S7LJX0"/>
<dbReference type="PANTHER" id="PTHR43619:SF2">
    <property type="entry name" value="S-ADENOSYL-L-METHIONINE-DEPENDENT METHYLTRANSFERASES SUPERFAMILY PROTEIN"/>
    <property type="match status" value="1"/>
</dbReference>
<dbReference type="InterPro" id="IPR011610">
    <property type="entry name" value="SAM_mthyl_Trfase_ML2640-like"/>
</dbReference>
<accession>A0A1S7LJX0</accession>
<dbReference type="GO" id="GO:0032259">
    <property type="term" value="P:methylation"/>
    <property type="evidence" value="ECO:0007669"/>
    <property type="project" value="UniProtKB-KW"/>
</dbReference>